<dbReference type="Gene3D" id="4.10.410.10">
    <property type="entry name" value="Pancreatic trypsin inhibitor Kunitz domain"/>
    <property type="match status" value="1"/>
</dbReference>
<keyword evidence="4 8" id="KW-0732">Signal</keyword>
<feature type="compositionally biased region" description="Polar residues" evidence="7">
    <location>
        <begin position="165"/>
        <end position="176"/>
    </location>
</feature>
<keyword evidence="3" id="KW-0646">Protease inhibitor</keyword>
<evidence type="ECO:0000256" key="5">
    <source>
        <dbReference type="ARBA" id="ARBA00022900"/>
    </source>
</evidence>
<dbReference type="InterPro" id="IPR008197">
    <property type="entry name" value="WAP_dom"/>
</dbReference>
<evidence type="ECO:0000313" key="11">
    <source>
        <dbReference type="Ensembl" id="ENSUPAP00010003476.1"/>
    </source>
</evidence>
<evidence type="ECO:0000256" key="4">
    <source>
        <dbReference type="ARBA" id="ARBA00022729"/>
    </source>
</evidence>
<dbReference type="AlphaFoldDB" id="A0A8D2GUI7"/>
<organism evidence="11 12">
    <name type="scientific">Urocitellus parryii</name>
    <name type="common">Arctic ground squirrel</name>
    <name type="synonym">Spermophilus parryii</name>
    <dbReference type="NCBI Taxonomy" id="9999"/>
    <lineage>
        <taxon>Eukaryota</taxon>
        <taxon>Metazoa</taxon>
        <taxon>Chordata</taxon>
        <taxon>Craniata</taxon>
        <taxon>Vertebrata</taxon>
        <taxon>Euteleostomi</taxon>
        <taxon>Mammalia</taxon>
        <taxon>Eutheria</taxon>
        <taxon>Euarchontoglires</taxon>
        <taxon>Glires</taxon>
        <taxon>Rodentia</taxon>
        <taxon>Sciuromorpha</taxon>
        <taxon>Sciuridae</taxon>
        <taxon>Xerinae</taxon>
        <taxon>Marmotini</taxon>
        <taxon>Urocitellus</taxon>
    </lineage>
</organism>
<evidence type="ECO:0000256" key="8">
    <source>
        <dbReference type="SAM" id="SignalP"/>
    </source>
</evidence>
<dbReference type="SUPFAM" id="SSF57256">
    <property type="entry name" value="Elafin-like"/>
    <property type="match status" value="1"/>
</dbReference>
<keyword evidence="5" id="KW-0722">Serine protease inhibitor</keyword>
<evidence type="ECO:0008006" key="13">
    <source>
        <dbReference type="Google" id="ProtNLM"/>
    </source>
</evidence>
<comment type="subcellular location">
    <subcellularLocation>
        <location evidence="1">Secreted</location>
    </subcellularLocation>
</comment>
<evidence type="ECO:0000259" key="10">
    <source>
        <dbReference type="PROSITE" id="PS51390"/>
    </source>
</evidence>
<dbReference type="GeneTree" id="ENSGT00940000156753"/>
<evidence type="ECO:0000313" key="12">
    <source>
        <dbReference type="Proteomes" id="UP000694417"/>
    </source>
</evidence>
<dbReference type="FunFam" id="4.10.75.10:FF:000004">
    <property type="entry name" value="WAP four-disulfide core domain 6A"/>
    <property type="match status" value="1"/>
</dbReference>
<feature type="domain" description="WAP" evidence="10">
    <location>
        <begin position="22"/>
        <end position="73"/>
    </location>
</feature>
<reference evidence="11" key="1">
    <citation type="submission" date="2025-08" db="UniProtKB">
        <authorList>
            <consortium name="Ensembl"/>
        </authorList>
    </citation>
    <scope>IDENTIFICATION</scope>
</reference>
<dbReference type="InterPro" id="IPR051388">
    <property type="entry name" value="Serpin_venom_toxin"/>
</dbReference>
<dbReference type="SMART" id="SM00217">
    <property type="entry name" value="WAP"/>
    <property type="match status" value="1"/>
</dbReference>
<dbReference type="PANTHER" id="PTHR46751">
    <property type="entry name" value="EPPIN"/>
    <property type="match status" value="1"/>
</dbReference>
<dbReference type="PRINTS" id="PR00759">
    <property type="entry name" value="BASICPTASE"/>
</dbReference>
<name>A0A8D2GUI7_UROPR</name>
<dbReference type="InterPro" id="IPR036880">
    <property type="entry name" value="Kunitz_BPTI_sf"/>
</dbReference>
<evidence type="ECO:0000256" key="7">
    <source>
        <dbReference type="SAM" id="MobiDB-lite"/>
    </source>
</evidence>
<feature type="signal peptide" evidence="8">
    <location>
        <begin position="1"/>
        <end position="18"/>
    </location>
</feature>
<dbReference type="SUPFAM" id="SSF57362">
    <property type="entry name" value="BPTI-like"/>
    <property type="match status" value="1"/>
</dbReference>
<proteinExistence type="predicted"/>
<dbReference type="Pfam" id="PF00014">
    <property type="entry name" value="Kunitz_BPTI"/>
    <property type="match status" value="1"/>
</dbReference>
<dbReference type="Pfam" id="PF00095">
    <property type="entry name" value="WAP"/>
    <property type="match status" value="1"/>
</dbReference>
<evidence type="ECO:0000256" key="6">
    <source>
        <dbReference type="ARBA" id="ARBA00023157"/>
    </source>
</evidence>
<reference evidence="11" key="2">
    <citation type="submission" date="2025-09" db="UniProtKB">
        <authorList>
            <consortium name="Ensembl"/>
        </authorList>
    </citation>
    <scope>IDENTIFICATION</scope>
</reference>
<evidence type="ECO:0000256" key="2">
    <source>
        <dbReference type="ARBA" id="ARBA00022525"/>
    </source>
</evidence>
<dbReference type="SMART" id="SM00131">
    <property type="entry name" value="KU"/>
    <property type="match status" value="1"/>
</dbReference>
<dbReference type="PROSITE" id="PS51390">
    <property type="entry name" value="WAP"/>
    <property type="match status" value="1"/>
</dbReference>
<dbReference type="InterPro" id="IPR020901">
    <property type="entry name" value="Prtase_inh_Kunz-CS"/>
</dbReference>
<evidence type="ECO:0000259" key="9">
    <source>
        <dbReference type="PROSITE" id="PS50279"/>
    </source>
</evidence>
<dbReference type="PROSITE" id="PS50279">
    <property type="entry name" value="BPTI_KUNITZ_2"/>
    <property type="match status" value="1"/>
</dbReference>
<dbReference type="CDD" id="cd22611">
    <property type="entry name" value="Kunitz_eppin"/>
    <property type="match status" value="1"/>
</dbReference>
<sequence length="188" mass="21223">MGLLGLLLFLVPFILLGGVQEPGLVEGLFFKSCPKVRVKCEIEERNLCTRHRQCPNNMKCCMFSCGKKCLDMRKDICSMPKEVGPCMAYLPRWWYNEETQLCSRFIYGGCQGNNNNFQSEAICMVTCQKSCKSWGWGWGASQTPTLHRAPERCGCWSFPRRPQARGSQNQGQSGDKGTSCGRVSKKEI</sequence>
<dbReference type="Ensembl" id="ENSUPAT00010004007.1">
    <property type="protein sequence ID" value="ENSUPAP00010003476.1"/>
    <property type="gene ID" value="ENSUPAG00010002820.1"/>
</dbReference>
<feature type="chain" id="PRO_5034914322" description="BPTI/Kunitz inhibitor domain-containing protein" evidence="8">
    <location>
        <begin position="19"/>
        <end position="188"/>
    </location>
</feature>
<dbReference type="GO" id="GO:0005615">
    <property type="term" value="C:extracellular space"/>
    <property type="evidence" value="ECO:0007669"/>
    <property type="project" value="TreeGrafter"/>
</dbReference>
<evidence type="ECO:0000256" key="1">
    <source>
        <dbReference type="ARBA" id="ARBA00004613"/>
    </source>
</evidence>
<keyword evidence="6" id="KW-1015">Disulfide bond</keyword>
<protein>
    <recommendedName>
        <fullName evidence="13">BPTI/Kunitz inhibitor domain-containing protein</fullName>
    </recommendedName>
</protein>
<dbReference type="FunFam" id="4.10.410.10:FF:000015">
    <property type="entry name" value="WAP four-disulfide core domain 6A"/>
    <property type="match status" value="1"/>
</dbReference>
<dbReference type="InterPro" id="IPR036645">
    <property type="entry name" value="Elafin-like_sf"/>
</dbReference>
<feature type="domain" description="BPTI/Kunitz inhibitor" evidence="9">
    <location>
        <begin position="77"/>
        <end position="127"/>
    </location>
</feature>
<dbReference type="InterPro" id="IPR002223">
    <property type="entry name" value="Kunitz_BPTI"/>
</dbReference>
<dbReference type="PANTHER" id="PTHR46751:SF1">
    <property type="entry name" value="WAP FOUR-DISULFIDE CORE DOMAIN PROTEIN 6A"/>
    <property type="match status" value="1"/>
</dbReference>
<dbReference type="PROSITE" id="PS00280">
    <property type="entry name" value="BPTI_KUNITZ_1"/>
    <property type="match status" value="1"/>
</dbReference>
<keyword evidence="2" id="KW-0964">Secreted</keyword>
<dbReference type="GO" id="GO:0004867">
    <property type="term" value="F:serine-type endopeptidase inhibitor activity"/>
    <property type="evidence" value="ECO:0007669"/>
    <property type="project" value="UniProtKB-KW"/>
</dbReference>
<keyword evidence="12" id="KW-1185">Reference proteome</keyword>
<accession>A0A8D2GUI7</accession>
<dbReference type="Gene3D" id="4.10.75.10">
    <property type="entry name" value="Elafin-like"/>
    <property type="match status" value="1"/>
</dbReference>
<evidence type="ECO:0000256" key="3">
    <source>
        <dbReference type="ARBA" id="ARBA00022690"/>
    </source>
</evidence>
<feature type="region of interest" description="Disordered" evidence="7">
    <location>
        <begin position="162"/>
        <end position="188"/>
    </location>
</feature>
<dbReference type="Proteomes" id="UP000694417">
    <property type="component" value="Unplaced"/>
</dbReference>